<keyword evidence="1" id="KW-1133">Transmembrane helix</keyword>
<protein>
    <submittedName>
        <fullName evidence="2">Uncharacterized protein</fullName>
    </submittedName>
</protein>
<keyword evidence="1" id="KW-0812">Transmembrane</keyword>
<gene>
    <name evidence="2" type="ORF">ACFSRZ_03830</name>
</gene>
<accession>A0ABW5LNT1</accession>
<keyword evidence="3" id="KW-1185">Reference proteome</keyword>
<evidence type="ECO:0000313" key="2">
    <source>
        <dbReference type="EMBL" id="MFD2566487.1"/>
    </source>
</evidence>
<dbReference type="RefSeq" id="WP_379665194.1">
    <property type="nucleotide sequence ID" value="NZ_JBHULH010000001.1"/>
</dbReference>
<evidence type="ECO:0000256" key="1">
    <source>
        <dbReference type="SAM" id="Phobius"/>
    </source>
</evidence>
<sequence>MIVFLIIITFISFLVGFIYRFLLRKADNEPLFKRKKKHKPRVYPDEELAYDIVIELFDYVESNRIHLFSKLIAYYGYNTNRHLRSHLNHKDAEEIQKINLYLNAFREILEVYRKIDPETDFYGHLSPGFLVHNKTHKITIDSKEVFRVYMQLCAGDDGEDCKEVYIFDVVKGDNDFFLVDIQEQQLYKKLTSYEGTYRF</sequence>
<proteinExistence type="predicted"/>
<organism evidence="2 3">
    <name type="scientific">Pseudotenacibaculum haliotis</name>
    <dbReference type="NCBI Taxonomy" id="1862138"/>
    <lineage>
        <taxon>Bacteria</taxon>
        <taxon>Pseudomonadati</taxon>
        <taxon>Bacteroidota</taxon>
        <taxon>Flavobacteriia</taxon>
        <taxon>Flavobacteriales</taxon>
        <taxon>Flavobacteriaceae</taxon>
        <taxon>Pseudotenacibaculum</taxon>
    </lineage>
</organism>
<keyword evidence="1" id="KW-0472">Membrane</keyword>
<comment type="caution">
    <text evidence="2">The sequence shown here is derived from an EMBL/GenBank/DDBJ whole genome shotgun (WGS) entry which is preliminary data.</text>
</comment>
<dbReference type="EMBL" id="JBHULH010000001">
    <property type="protein sequence ID" value="MFD2566487.1"/>
    <property type="molecule type" value="Genomic_DNA"/>
</dbReference>
<feature type="transmembrane region" description="Helical" evidence="1">
    <location>
        <begin position="6"/>
        <end position="23"/>
    </location>
</feature>
<dbReference type="Proteomes" id="UP001597508">
    <property type="component" value="Unassembled WGS sequence"/>
</dbReference>
<reference evidence="3" key="1">
    <citation type="journal article" date="2019" name="Int. J. Syst. Evol. Microbiol.">
        <title>The Global Catalogue of Microorganisms (GCM) 10K type strain sequencing project: providing services to taxonomists for standard genome sequencing and annotation.</title>
        <authorList>
            <consortium name="The Broad Institute Genomics Platform"/>
            <consortium name="The Broad Institute Genome Sequencing Center for Infectious Disease"/>
            <person name="Wu L."/>
            <person name="Ma J."/>
        </authorList>
    </citation>
    <scope>NUCLEOTIDE SEQUENCE [LARGE SCALE GENOMIC DNA]</scope>
    <source>
        <strain evidence="3">KCTC 52127</strain>
    </source>
</reference>
<name>A0ABW5LNT1_9FLAO</name>
<evidence type="ECO:0000313" key="3">
    <source>
        <dbReference type="Proteomes" id="UP001597508"/>
    </source>
</evidence>